<evidence type="ECO:0000259" key="7">
    <source>
        <dbReference type="Pfam" id="PF00675"/>
    </source>
</evidence>
<keyword evidence="4" id="KW-0862">Zinc</keyword>
<dbReference type="Pfam" id="PF00675">
    <property type="entry name" value="Peptidase_M16"/>
    <property type="match status" value="1"/>
</dbReference>
<evidence type="ECO:0000313" key="10">
    <source>
        <dbReference type="Proteomes" id="UP001304071"/>
    </source>
</evidence>
<dbReference type="InterPro" id="IPR050626">
    <property type="entry name" value="Peptidase_M16"/>
</dbReference>
<keyword evidence="6" id="KW-0732">Signal</keyword>
<feature type="domain" description="Peptidase M16 C-terminal" evidence="8">
    <location>
        <begin position="199"/>
        <end position="378"/>
    </location>
</feature>
<dbReference type="RefSeq" id="WP_261895614.1">
    <property type="nucleotide sequence ID" value="NZ_AP024895.1"/>
</dbReference>
<feature type="chain" id="PRO_5045308780" evidence="6">
    <location>
        <begin position="23"/>
        <end position="920"/>
    </location>
</feature>
<gene>
    <name evidence="9" type="ORF">R8Z52_08135</name>
</gene>
<evidence type="ECO:0000259" key="8">
    <source>
        <dbReference type="Pfam" id="PF05193"/>
    </source>
</evidence>
<accession>A0ABZ0QI73</accession>
<dbReference type="Pfam" id="PF05193">
    <property type="entry name" value="Peptidase_M16_C"/>
    <property type="match status" value="2"/>
</dbReference>
<sequence length="920" mass="104891">MRTLTICLISICYFFSTTVFSAQQWDEKLTVGELPNGFQYIIYPSKNSSEPFNLRLVVHAGSIDDTIPGIAHIVEHMVFRHNDIYGISIHQFLNQIGWKSGLQINALTRPTETQFMVRTRPNDVLNLEQSIALLANLSLHPTIQPDEWKIEKKVILEELRLGEGVASRINDQKKAVIRHDSRYTNGPTIGFAQTIQQTTASDIRAFLDTYYVPANMTLIVSGNVTAKRAKAAIEQAFGQGEKANVVNRDYVDFPLVNDLYIGKVQDPQGTSSFTTFGLRFPLLSRATDAGIEQRIQQNMLRRLMKTELSRAKERYKNESDIKSILVTAKEPTPERGIIAFQVRTLDHQRGLTIALTEWQRLLQNGIDEKELIKLKQTLLRSLDNNRIASTHRTYTDWEDKIASAIMQNGVLTSYEASEPLLRKAITGQTVESLNRRLHELLSSQDQFLFYQVPGNRDAELPSKEQVRKLQQTLSNTRLEKAPAVAMVTKKAAPKQLKQLPTVPELKQAELNIASKQAWSRDHVTRWTLKNGDTVTWLDQPAQGKVYLRLLSQTTANTLHQPDWLTQTAYQLWQQADYAFATQTAFNDWRDSHKVAWQWAPHQQQLDLGLMLESKTAAKKDTHLSQAMQSYAAMQQAPQWLDLNITDLKKDLAKQLTNKAELAQVEQFSTAQLQQTVRVLARQPIDLYIVGKLSSQSIEQNVLPYLAGIKRDHRVANTSATQESAKQDTHLKQPASTKTVKHIYHDNKATVTVKSQTPMQWSPEASFEISALNPIAQRALKNRLRHQLGGVYRMNFEMNLNKNNQVESTLSFTTDPLRVDELIAAATEVLNHLDRQIEQENIDLIKDDIEFAEQVRLQSPNTWLRRLQLSFERYQSPEYLTRMLSLDENISKASLTQWADKIFPQPASQTRIELPIENTTN</sequence>
<feature type="domain" description="Peptidase M16 N-terminal" evidence="7">
    <location>
        <begin position="41"/>
        <end position="159"/>
    </location>
</feature>
<comment type="similarity">
    <text evidence="1">Belongs to the peptidase M16 family.</text>
</comment>
<evidence type="ECO:0000256" key="1">
    <source>
        <dbReference type="ARBA" id="ARBA00007261"/>
    </source>
</evidence>
<keyword evidence="3" id="KW-0378">Hydrolase</keyword>
<dbReference type="Gene3D" id="3.30.830.10">
    <property type="entry name" value="Metalloenzyme, LuxS/M16 peptidase-like"/>
    <property type="match status" value="3"/>
</dbReference>
<keyword evidence="10" id="KW-1185">Reference proteome</keyword>
<dbReference type="Proteomes" id="UP001304071">
    <property type="component" value="Chromosome 1"/>
</dbReference>
<dbReference type="PANTHER" id="PTHR43690">
    <property type="entry name" value="NARDILYSIN"/>
    <property type="match status" value="1"/>
</dbReference>
<dbReference type="InterPro" id="IPR011765">
    <property type="entry name" value="Pept_M16_N"/>
</dbReference>
<evidence type="ECO:0000256" key="6">
    <source>
        <dbReference type="SAM" id="SignalP"/>
    </source>
</evidence>
<dbReference type="InterPro" id="IPR007863">
    <property type="entry name" value="Peptidase_M16_C"/>
</dbReference>
<evidence type="ECO:0000256" key="4">
    <source>
        <dbReference type="ARBA" id="ARBA00022833"/>
    </source>
</evidence>
<keyword evidence="5" id="KW-0482">Metalloprotease</keyword>
<dbReference type="PANTHER" id="PTHR43690:SF17">
    <property type="entry name" value="PROTEIN YHJJ"/>
    <property type="match status" value="1"/>
</dbReference>
<evidence type="ECO:0000256" key="3">
    <source>
        <dbReference type="ARBA" id="ARBA00022801"/>
    </source>
</evidence>
<protein>
    <submittedName>
        <fullName evidence="9">Insulinase family protein</fullName>
    </submittedName>
</protein>
<keyword evidence="2" id="KW-0645">Protease</keyword>
<organism evidence="9 10">
    <name type="scientific">Vibrio porteresiae DSM 19223</name>
    <dbReference type="NCBI Taxonomy" id="1123496"/>
    <lineage>
        <taxon>Bacteria</taxon>
        <taxon>Pseudomonadati</taxon>
        <taxon>Pseudomonadota</taxon>
        <taxon>Gammaproteobacteria</taxon>
        <taxon>Vibrionales</taxon>
        <taxon>Vibrionaceae</taxon>
        <taxon>Vibrio</taxon>
    </lineage>
</organism>
<evidence type="ECO:0000256" key="2">
    <source>
        <dbReference type="ARBA" id="ARBA00022670"/>
    </source>
</evidence>
<dbReference type="SUPFAM" id="SSF63411">
    <property type="entry name" value="LuxS/MPP-like metallohydrolase"/>
    <property type="match status" value="2"/>
</dbReference>
<dbReference type="EMBL" id="CP138203">
    <property type="protein sequence ID" value="WPC75153.1"/>
    <property type="molecule type" value="Genomic_DNA"/>
</dbReference>
<name>A0ABZ0QI73_9VIBR</name>
<feature type="domain" description="Peptidase M16 C-terminal" evidence="8">
    <location>
        <begin position="685"/>
        <end position="845"/>
    </location>
</feature>
<evidence type="ECO:0000313" key="9">
    <source>
        <dbReference type="EMBL" id="WPC75153.1"/>
    </source>
</evidence>
<evidence type="ECO:0000256" key="5">
    <source>
        <dbReference type="ARBA" id="ARBA00023049"/>
    </source>
</evidence>
<dbReference type="InterPro" id="IPR011249">
    <property type="entry name" value="Metalloenz_LuxS/M16"/>
</dbReference>
<reference evidence="9 10" key="1">
    <citation type="submission" date="2023-11" db="EMBL/GenBank/DDBJ databases">
        <title>Plant-associative lifestyle of Vibrio porteresiae and its evolutionary dynamics.</title>
        <authorList>
            <person name="Rameshkumar N."/>
            <person name="Kirti K."/>
        </authorList>
    </citation>
    <scope>NUCLEOTIDE SEQUENCE [LARGE SCALE GENOMIC DNA]</scope>
    <source>
        <strain evidence="9 10">MSSRF30</strain>
    </source>
</reference>
<feature type="signal peptide" evidence="6">
    <location>
        <begin position="1"/>
        <end position="22"/>
    </location>
</feature>
<proteinExistence type="inferred from homology"/>